<feature type="domain" description="AMP-dependent synthetase/ligase" evidence="3">
    <location>
        <begin position="34"/>
        <end position="444"/>
    </location>
</feature>
<evidence type="ECO:0000313" key="5">
    <source>
        <dbReference type="Proteomes" id="UP000274556"/>
    </source>
</evidence>
<proteinExistence type="predicted"/>
<dbReference type="InterPro" id="IPR000873">
    <property type="entry name" value="AMP-dep_synth/lig_dom"/>
</dbReference>
<dbReference type="AlphaFoldDB" id="A0A495V0A0"/>
<dbReference type="Proteomes" id="UP000274556">
    <property type="component" value="Unassembled WGS sequence"/>
</dbReference>
<dbReference type="InterPro" id="IPR020845">
    <property type="entry name" value="AMP-binding_CS"/>
</dbReference>
<keyword evidence="1" id="KW-0547">Nucleotide-binding</keyword>
<dbReference type="RefSeq" id="WP_120795499.1">
    <property type="nucleotide sequence ID" value="NZ_RBXL01000001.1"/>
</dbReference>
<dbReference type="CDD" id="cd05907">
    <property type="entry name" value="VL_LC_FACS_like"/>
    <property type="match status" value="1"/>
</dbReference>
<organism evidence="4 5">
    <name type="scientific">Thiocapsa rosea</name>
    <dbReference type="NCBI Taxonomy" id="69360"/>
    <lineage>
        <taxon>Bacteria</taxon>
        <taxon>Pseudomonadati</taxon>
        <taxon>Pseudomonadota</taxon>
        <taxon>Gammaproteobacteria</taxon>
        <taxon>Chromatiales</taxon>
        <taxon>Chromatiaceae</taxon>
        <taxon>Thiocapsa</taxon>
    </lineage>
</organism>
<dbReference type="GO" id="GO:0016020">
    <property type="term" value="C:membrane"/>
    <property type="evidence" value="ECO:0007669"/>
    <property type="project" value="TreeGrafter"/>
</dbReference>
<dbReference type="OrthoDB" id="5296889at2"/>
<dbReference type="GO" id="GO:0004467">
    <property type="term" value="F:long-chain fatty acid-CoA ligase activity"/>
    <property type="evidence" value="ECO:0007669"/>
    <property type="project" value="TreeGrafter"/>
</dbReference>
<sequence length="618" mass="67550">MLLFEQTATTGVSTRLLDLISAEAAGSLCGLLLERVARTPDAVAYLQFDAKTQTWIETTWRDTARAVAHWQAAFTREGLSPGDRVAVMMRNRREWIAFDLAALGLGLVTVPLYPDDRAEAVRHILEDAGVRLLLLGSAEQRARLSAIDPTLAELKRLLVLEPGEAALPEGTRAVSEWLDEALPPADHRPIDRADNPDALATIVYTSGTTGHPKGVMLSHRNILWNAEASLKLIPARPDDRFLSFLPLSHTLERTGGCVLPIMAGCSVAFARSIPQLAEDLLQIQPTVMIAVPRIFERVHAKLRERLDGESPLKRRLFEHAVSSGWARFEHSQGRAKGHPSLLLAAPLLDALVGAKIRARFGGRLRVAVCGGAPLAPDIARVFIALGVPLVQGYGLTETSPVISVSPLEDNIPESVGRPLPGLEYRIGDLDELIVRSPGVMSGYWKQPQATAEVLDGEGWLRTGDQVRVQDGHIVITGRIKDILVLANGEKVPPADIEMAITGDPLFEQVLVIGEGRPFLSALVVLNPEVYMEVARAEGLPSDPMVADADGRLEPILHKRIESRLTGFPGHAKIRRIALAACPWSIENDRMTPTMKLKRAKILADYHEALTRLYVGHEH</sequence>
<accession>A0A495V0A0</accession>
<gene>
    <name evidence="4" type="ORF">BDD21_0119</name>
</gene>
<dbReference type="Pfam" id="PF23562">
    <property type="entry name" value="AMP-binding_C_3"/>
    <property type="match status" value="1"/>
</dbReference>
<evidence type="ECO:0000256" key="2">
    <source>
        <dbReference type="ARBA" id="ARBA00022840"/>
    </source>
</evidence>
<dbReference type="InterPro" id="IPR042099">
    <property type="entry name" value="ANL_N_sf"/>
</dbReference>
<dbReference type="PANTHER" id="PTHR43272">
    <property type="entry name" value="LONG-CHAIN-FATTY-ACID--COA LIGASE"/>
    <property type="match status" value="1"/>
</dbReference>
<dbReference type="PANTHER" id="PTHR43272:SF33">
    <property type="entry name" value="AMP-BINDING DOMAIN-CONTAINING PROTEIN-RELATED"/>
    <property type="match status" value="1"/>
</dbReference>
<comment type="caution">
    <text evidence="4">The sequence shown here is derived from an EMBL/GenBank/DDBJ whole genome shotgun (WGS) entry which is preliminary data.</text>
</comment>
<dbReference type="EMBL" id="RBXL01000001">
    <property type="protein sequence ID" value="RKT42824.1"/>
    <property type="molecule type" value="Genomic_DNA"/>
</dbReference>
<keyword evidence="5" id="KW-1185">Reference proteome</keyword>
<evidence type="ECO:0000259" key="3">
    <source>
        <dbReference type="Pfam" id="PF00501"/>
    </source>
</evidence>
<name>A0A495V0A0_9GAMM</name>
<dbReference type="Gene3D" id="3.40.50.12780">
    <property type="entry name" value="N-terminal domain of ligase-like"/>
    <property type="match status" value="1"/>
</dbReference>
<evidence type="ECO:0000313" key="4">
    <source>
        <dbReference type="EMBL" id="RKT42824.1"/>
    </source>
</evidence>
<keyword evidence="2" id="KW-0067">ATP-binding</keyword>
<dbReference type="PROSITE" id="PS00455">
    <property type="entry name" value="AMP_BINDING"/>
    <property type="match status" value="1"/>
</dbReference>
<reference evidence="4 5" key="1">
    <citation type="submission" date="2018-10" db="EMBL/GenBank/DDBJ databases">
        <title>Genomic Encyclopedia of Archaeal and Bacterial Type Strains, Phase II (KMG-II): from individual species to whole genera.</title>
        <authorList>
            <person name="Goeker M."/>
        </authorList>
    </citation>
    <scope>NUCLEOTIDE SEQUENCE [LARGE SCALE GENOMIC DNA]</scope>
    <source>
        <strain evidence="4 5">DSM 235</strain>
    </source>
</reference>
<dbReference type="GO" id="GO:0005524">
    <property type="term" value="F:ATP binding"/>
    <property type="evidence" value="ECO:0007669"/>
    <property type="project" value="UniProtKB-KW"/>
</dbReference>
<protein>
    <submittedName>
        <fullName evidence="4">Long-chain acyl-CoA synthetase</fullName>
    </submittedName>
</protein>
<dbReference type="Pfam" id="PF00501">
    <property type="entry name" value="AMP-binding"/>
    <property type="match status" value="1"/>
</dbReference>
<evidence type="ECO:0000256" key="1">
    <source>
        <dbReference type="ARBA" id="ARBA00022741"/>
    </source>
</evidence>
<dbReference type="SUPFAM" id="SSF56801">
    <property type="entry name" value="Acetyl-CoA synthetase-like"/>
    <property type="match status" value="1"/>
</dbReference>